<dbReference type="NCBIfam" id="NF003253">
    <property type="entry name" value="PRK04210.1"/>
    <property type="match status" value="1"/>
</dbReference>
<evidence type="ECO:0000256" key="9">
    <source>
        <dbReference type="ARBA" id="ARBA00023239"/>
    </source>
</evidence>
<dbReference type="PIRSF" id="PIRSF001348">
    <property type="entry name" value="PEP_carboxykinase_GTP"/>
    <property type="match status" value="1"/>
</dbReference>
<dbReference type="InterPro" id="IPR035078">
    <property type="entry name" value="PEP_carboxykinase_GTP_N"/>
</dbReference>
<evidence type="ECO:0000256" key="10">
    <source>
        <dbReference type="HAMAP-Rule" id="MF_00452"/>
    </source>
</evidence>
<name>A0ABW0ZLA4_9ACTN</name>
<dbReference type="InterPro" id="IPR013035">
    <property type="entry name" value="PEP_carboxykinase_C"/>
</dbReference>
<sequence length="608" mass="67435">MVDVERTLDEAGLTNPHVREYVAHWAAITGAARVEIVSAADDARLVQESLDAGELLPAGDGLYYSRSYFKDTARAEERTIVATNDEADRGIYNNWRPSSEMKPKLVELMTGASAGKTMYVIPYLMAPKGSPLEKFAAGVELTDNRNVVLQMIRMSRVGVEFINDLGDSFVKAVHVTGDLENLGQGTPDDKRYFVTVADERTILHFGSSYGGNALLGKIAHGLRQGSYDGWKNGFLVEQFMLLGITDKETGRKYHICGGFPSASGKTNLAMTLAPDALGDRYYVEFYGDDIAWLWVGDDGKLYGMNPEYGVFGVAKDTNEKTNPTAIDSIVPGTGAIFTNVAYNEKTQEVWWEGKTPEPPTDLDGWTDWKGDVIANRTSDQAGDPWAHPNSRFTTTLGNVPNVAKDVEDPAGVEIHGIIFGGRTRDREPLIRAIHDVAEGVYDGLTLGAEATAAADGLEGVLRYDPMSMRPFMSYPEADYAAHWLEVIGRATDKPIFAHVNWFQRGDDGRFLWPGYRENLRPLVWLMQYFNGEVEGQQTPVGVLPKKEELLLEGLDEQALADLDTVLTIDIERWQQEIGFREKHLAQFEGLPEEIWEAHRRVADALDNA</sequence>
<dbReference type="InterPro" id="IPR008209">
    <property type="entry name" value="PEP_carboxykinase_GTP"/>
</dbReference>
<comment type="cofactor">
    <cofactor evidence="1">
        <name>Mn(2+)</name>
        <dbReference type="ChEBI" id="CHEBI:29035"/>
    </cofactor>
</comment>
<dbReference type="InterPro" id="IPR008210">
    <property type="entry name" value="PEP_carboxykinase_N"/>
</dbReference>
<comment type="catalytic activity">
    <reaction evidence="10">
        <text>oxaloacetate + GTP = phosphoenolpyruvate + GDP + CO2</text>
        <dbReference type="Rhea" id="RHEA:10388"/>
        <dbReference type="ChEBI" id="CHEBI:16452"/>
        <dbReference type="ChEBI" id="CHEBI:16526"/>
        <dbReference type="ChEBI" id="CHEBI:37565"/>
        <dbReference type="ChEBI" id="CHEBI:58189"/>
        <dbReference type="ChEBI" id="CHEBI:58702"/>
        <dbReference type="EC" id="4.1.1.32"/>
    </reaction>
</comment>
<comment type="caution">
    <text evidence="10">Lacks conserved residue(s) required for the propagation of feature annotation.</text>
</comment>
<feature type="binding site" evidence="10">
    <location>
        <begin position="389"/>
        <end position="391"/>
    </location>
    <ligand>
        <name>substrate</name>
    </ligand>
</feature>
<dbReference type="PANTHER" id="PTHR11561:SF0">
    <property type="entry name" value="PHOSPHOENOLPYRUVATE CARBOXYKINASE [GTP]-RELATED"/>
    <property type="match status" value="1"/>
</dbReference>
<evidence type="ECO:0000313" key="13">
    <source>
        <dbReference type="EMBL" id="MFC5729415.1"/>
    </source>
</evidence>
<feature type="domain" description="Phosphoenolpyruvate carboxykinase GTP-utilising N-terminal" evidence="12">
    <location>
        <begin position="20"/>
        <end position="229"/>
    </location>
</feature>
<comment type="subcellular location">
    <subcellularLocation>
        <location evidence="10">Cytoplasm</location>
    </subcellularLocation>
</comment>
<keyword evidence="7 10" id="KW-0342">GTP-binding</keyword>
<gene>
    <name evidence="10" type="primary">pckG</name>
    <name evidence="13" type="ORF">ACFPQB_10850</name>
</gene>
<keyword evidence="3 10" id="KW-0312">Gluconeogenesis</keyword>
<dbReference type="Proteomes" id="UP001596072">
    <property type="component" value="Unassembled WGS sequence"/>
</dbReference>
<proteinExistence type="inferred from homology"/>
<evidence type="ECO:0000256" key="3">
    <source>
        <dbReference type="ARBA" id="ARBA00022432"/>
    </source>
</evidence>
<keyword evidence="8" id="KW-0464">Manganese</keyword>
<keyword evidence="4" id="KW-0479">Metal-binding</keyword>
<keyword evidence="5 10" id="KW-0547">Nucleotide-binding</keyword>
<keyword evidence="6 10" id="KW-0210">Decarboxylase</keyword>
<feature type="binding site" evidence="10">
    <location>
        <begin position="515"/>
        <end position="518"/>
    </location>
    <ligand>
        <name>GTP</name>
        <dbReference type="ChEBI" id="CHEBI:37565"/>
    </ligand>
</feature>
<dbReference type="GO" id="GO:0004613">
    <property type="term" value="F:phosphoenolpyruvate carboxykinase (GTP) activity"/>
    <property type="evidence" value="ECO:0007669"/>
    <property type="project" value="UniProtKB-EC"/>
</dbReference>
<evidence type="ECO:0000256" key="8">
    <source>
        <dbReference type="ARBA" id="ARBA00023211"/>
    </source>
</evidence>
<dbReference type="EMBL" id="JBHSNS010000004">
    <property type="protein sequence ID" value="MFC5729415.1"/>
    <property type="molecule type" value="Genomic_DNA"/>
</dbReference>
<keyword evidence="9 10" id="KW-0456">Lyase</keyword>
<feature type="domain" description="Phosphoenolpyruvate carboxykinase C-terminal P-loop" evidence="11">
    <location>
        <begin position="234"/>
        <end position="601"/>
    </location>
</feature>
<dbReference type="RefSeq" id="WP_136431383.1">
    <property type="nucleotide sequence ID" value="NZ_JBHSNS010000004.1"/>
</dbReference>
<accession>A0ABW0ZLA4</accession>
<feature type="binding site" evidence="10">
    <location>
        <position position="261"/>
    </location>
    <ligand>
        <name>substrate</name>
    </ligand>
</feature>
<evidence type="ECO:0000313" key="14">
    <source>
        <dbReference type="Proteomes" id="UP001596072"/>
    </source>
</evidence>
<protein>
    <recommendedName>
        <fullName evidence="10">Phosphoenolpyruvate carboxykinase [GTP]</fullName>
        <shortName evidence="10">PEP carboxykinase</shortName>
        <shortName evidence="10">PEPCK</shortName>
        <ecNumber evidence="10">4.1.1.32</ecNumber>
    </recommendedName>
    <alternativeName>
        <fullName evidence="10">GTP-dependent phosphoenolpyruvate carboxykinase</fullName>
        <shortName evidence="10">GTP-PEPCK</shortName>
    </alternativeName>
</protein>
<evidence type="ECO:0000256" key="5">
    <source>
        <dbReference type="ARBA" id="ARBA00022741"/>
    </source>
</evidence>
<dbReference type="InterPro" id="IPR035077">
    <property type="entry name" value="PEP_carboxykinase_GTP_C"/>
</dbReference>
<feature type="binding site" evidence="10">
    <location>
        <position position="74"/>
    </location>
    <ligand>
        <name>substrate</name>
    </ligand>
</feature>
<feature type="active site" evidence="10">
    <location>
        <position position="263"/>
    </location>
</feature>
<dbReference type="SUPFAM" id="SSF68923">
    <property type="entry name" value="PEP carboxykinase N-terminal domain"/>
    <property type="match status" value="1"/>
</dbReference>
<dbReference type="EC" id="4.1.1.32" evidence="10"/>
<comment type="subunit">
    <text evidence="10">Monomer.</text>
</comment>
<keyword evidence="10" id="KW-0963">Cytoplasm</keyword>
<organism evidence="13 14">
    <name type="scientific">Nocardioides vastitatis</name>
    <dbReference type="NCBI Taxonomy" id="2568655"/>
    <lineage>
        <taxon>Bacteria</taxon>
        <taxon>Bacillati</taxon>
        <taxon>Actinomycetota</taxon>
        <taxon>Actinomycetes</taxon>
        <taxon>Propionibacteriales</taxon>
        <taxon>Nocardioidaceae</taxon>
        <taxon>Nocardioides</taxon>
    </lineage>
</organism>
<comment type="pathway">
    <text evidence="10">Carbohydrate biosynthesis; gluconeogenesis.</text>
</comment>
<evidence type="ECO:0000256" key="4">
    <source>
        <dbReference type="ARBA" id="ARBA00022723"/>
    </source>
</evidence>
<dbReference type="Gene3D" id="3.40.449.10">
    <property type="entry name" value="Phosphoenolpyruvate Carboxykinase, domain 1"/>
    <property type="match status" value="1"/>
</dbReference>
<feature type="binding site" evidence="10">
    <location>
        <begin position="209"/>
        <end position="211"/>
    </location>
    <ligand>
        <name>substrate</name>
    </ligand>
</feature>
<dbReference type="SUPFAM" id="SSF53795">
    <property type="entry name" value="PEP carboxykinase-like"/>
    <property type="match status" value="1"/>
</dbReference>
<keyword evidence="14" id="KW-1185">Reference proteome</keyword>
<evidence type="ECO:0000256" key="1">
    <source>
        <dbReference type="ARBA" id="ARBA00001936"/>
    </source>
</evidence>
<dbReference type="PANTHER" id="PTHR11561">
    <property type="entry name" value="PHOSPHOENOLPYRUVATE CARBOXYKINASE"/>
    <property type="match status" value="1"/>
</dbReference>
<evidence type="ECO:0000259" key="11">
    <source>
        <dbReference type="Pfam" id="PF00821"/>
    </source>
</evidence>
<feature type="binding site" evidence="10">
    <location>
        <begin position="262"/>
        <end position="267"/>
    </location>
    <ligand>
        <name>GTP</name>
        <dbReference type="ChEBI" id="CHEBI:37565"/>
    </ligand>
</feature>
<comment type="caution">
    <text evidence="13">The sequence shown here is derived from an EMBL/GenBank/DDBJ whole genome shotgun (WGS) entry which is preliminary data.</text>
</comment>
<comment type="function">
    <text evidence="10">Catalyzes the conversion of oxaloacetate (OAA) to phosphoenolpyruvate (PEP), the rate-limiting step in the metabolic pathway that produces glucose from lactate and other precursors derived from the citric acid cycle.</text>
</comment>
<dbReference type="Pfam" id="PF00821">
    <property type="entry name" value="PEPCK_GTP"/>
    <property type="match status" value="1"/>
</dbReference>
<dbReference type="Pfam" id="PF17297">
    <property type="entry name" value="PEPCK_N"/>
    <property type="match status" value="1"/>
</dbReference>
<dbReference type="HAMAP" id="MF_00452">
    <property type="entry name" value="PEPCK_GTP"/>
    <property type="match status" value="1"/>
</dbReference>
<feature type="binding site" evidence="10">
    <location>
        <position position="391"/>
    </location>
    <ligand>
        <name>GTP</name>
        <dbReference type="ChEBI" id="CHEBI:37565"/>
    </ligand>
</feature>
<feature type="binding site" evidence="10">
    <location>
        <position position="422"/>
    </location>
    <ligand>
        <name>GTP</name>
        <dbReference type="ChEBI" id="CHEBI:37565"/>
    </ligand>
</feature>
<dbReference type="Gene3D" id="2.170.8.10">
    <property type="entry name" value="Phosphoenolpyruvate Carboxykinase, domain 2"/>
    <property type="match status" value="1"/>
</dbReference>
<reference evidence="14" key="1">
    <citation type="journal article" date="2019" name="Int. J. Syst. Evol. Microbiol.">
        <title>The Global Catalogue of Microorganisms (GCM) 10K type strain sequencing project: providing services to taxonomists for standard genome sequencing and annotation.</title>
        <authorList>
            <consortium name="The Broad Institute Genomics Platform"/>
            <consortium name="The Broad Institute Genome Sequencing Center for Infectious Disease"/>
            <person name="Wu L."/>
            <person name="Ma J."/>
        </authorList>
    </citation>
    <scope>NUCLEOTIDE SEQUENCE [LARGE SCALE GENOMIC DNA]</scope>
    <source>
        <strain evidence="14">YIM 94188</strain>
    </source>
</reference>
<evidence type="ECO:0000256" key="2">
    <source>
        <dbReference type="ARBA" id="ARBA00005796"/>
    </source>
</evidence>
<evidence type="ECO:0000259" key="12">
    <source>
        <dbReference type="Pfam" id="PF17297"/>
    </source>
</evidence>
<evidence type="ECO:0000256" key="7">
    <source>
        <dbReference type="ARBA" id="ARBA00023134"/>
    </source>
</evidence>
<evidence type="ECO:0000256" key="6">
    <source>
        <dbReference type="ARBA" id="ARBA00022793"/>
    </source>
</evidence>
<comment type="similarity">
    <text evidence="2 10">Belongs to the phosphoenolpyruvate carboxykinase [GTP] family.</text>
</comment>
<dbReference type="Gene3D" id="3.90.228.20">
    <property type="match status" value="1"/>
</dbReference>